<feature type="compositionally biased region" description="Polar residues" evidence="1">
    <location>
        <begin position="32"/>
        <end position="45"/>
    </location>
</feature>
<dbReference type="EMBL" id="KK914712">
    <property type="protein sequence ID" value="KDP30072.1"/>
    <property type="molecule type" value="Genomic_DNA"/>
</dbReference>
<evidence type="ECO:0000256" key="1">
    <source>
        <dbReference type="SAM" id="MobiDB-lite"/>
    </source>
</evidence>
<name>A0A067K1Q4_JATCU</name>
<gene>
    <name evidence="2" type="ORF">JCGZ_18620</name>
</gene>
<organism evidence="2 3">
    <name type="scientific">Jatropha curcas</name>
    <name type="common">Barbados nut</name>
    <dbReference type="NCBI Taxonomy" id="180498"/>
    <lineage>
        <taxon>Eukaryota</taxon>
        <taxon>Viridiplantae</taxon>
        <taxon>Streptophyta</taxon>
        <taxon>Embryophyta</taxon>
        <taxon>Tracheophyta</taxon>
        <taxon>Spermatophyta</taxon>
        <taxon>Magnoliopsida</taxon>
        <taxon>eudicotyledons</taxon>
        <taxon>Gunneridae</taxon>
        <taxon>Pentapetalae</taxon>
        <taxon>rosids</taxon>
        <taxon>fabids</taxon>
        <taxon>Malpighiales</taxon>
        <taxon>Euphorbiaceae</taxon>
        <taxon>Crotonoideae</taxon>
        <taxon>Jatropheae</taxon>
        <taxon>Jatropha</taxon>
    </lineage>
</organism>
<reference evidence="2 3" key="1">
    <citation type="journal article" date="2014" name="PLoS ONE">
        <title>Global Analysis of Gene Expression Profiles in Physic Nut (Jatropha curcas L.) Seedlings Exposed to Salt Stress.</title>
        <authorList>
            <person name="Zhang L."/>
            <person name="Zhang C."/>
            <person name="Wu P."/>
            <person name="Chen Y."/>
            <person name="Li M."/>
            <person name="Jiang H."/>
            <person name="Wu G."/>
        </authorList>
    </citation>
    <scope>NUCLEOTIDE SEQUENCE [LARGE SCALE GENOMIC DNA]</scope>
    <source>
        <strain evidence="3">cv. GZQX0401</strain>
        <tissue evidence="2">Young leaves</tissue>
    </source>
</reference>
<evidence type="ECO:0000313" key="3">
    <source>
        <dbReference type="Proteomes" id="UP000027138"/>
    </source>
</evidence>
<proteinExistence type="predicted"/>
<dbReference type="AlphaFoldDB" id="A0A067K1Q4"/>
<protein>
    <submittedName>
        <fullName evidence="2">Uncharacterized protein</fullName>
    </submittedName>
</protein>
<evidence type="ECO:0000313" key="2">
    <source>
        <dbReference type="EMBL" id="KDP30072.1"/>
    </source>
</evidence>
<dbReference type="Proteomes" id="UP000027138">
    <property type="component" value="Unassembled WGS sequence"/>
</dbReference>
<accession>A0A067K1Q4</accession>
<feature type="region of interest" description="Disordered" evidence="1">
    <location>
        <begin position="32"/>
        <end position="61"/>
    </location>
</feature>
<keyword evidence="3" id="KW-1185">Reference proteome</keyword>
<sequence length="61" mass="6380">MADGNVNDTGFASAQLRAITEIIAAAFTLERAQNQVPPSSSNQPASPVVEERETPEPALGN</sequence>